<dbReference type="Pfam" id="PF07883">
    <property type="entry name" value="Cupin_2"/>
    <property type="match status" value="1"/>
</dbReference>
<dbReference type="SUPFAM" id="SSF51182">
    <property type="entry name" value="RmlC-like cupins"/>
    <property type="match status" value="1"/>
</dbReference>
<dbReference type="Gene3D" id="2.60.120.10">
    <property type="entry name" value="Jelly Rolls"/>
    <property type="match status" value="1"/>
</dbReference>
<accession>A0ABT1A0H4</accession>
<proteinExistence type="predicted"/>
<evidence type="ECO:0000259" key="1">
    <source>
        <dbReference type="Pfam" id="PF07883"/>
    </source>
</evidence>
<evidence type="ECO:0000313" key="3">
    <source>
        <dbReference type="Proteomes" id="UP001165283"/>
    </source>
</evidence>
<name>A0ABT1A0H4_9PSEU</name>
<dbReference type="InterPro" id="IPR013096">
    <property type="entry name" value="Cupin_2"/>
</dbReference>
<reference evidence="2" key="1">
    <citation type="submission" date="2021-04" db="EMBL/GenBank/DDBJ databases">
        <title>Pseudonocardia sp. nov., isolated from sandy soil of mangrove forest.</title>
        <authorList>
            <person name="Zan Z."/>
            <person name="Huang R."/>
            <person name="Liu W."/>
        </authorList>
    </citation>
    <scope>NUCLEOTIDE SEQUENCE</scope>
    <source>
        <strain evidence="2">S2-4</strain>
    </source>
</reference>
<sequence>MVRGELVLALDGVEHPLRAGSAVFIPGGVTHGVRNAGSTAARLFSTSAAGSFDEVSACSWGGCPG</sequence>
<dbReference type="InterPro" id="IPR014710">
    <property type="entry name" value="RmlC-like_jellyroll"/>
</dbReference>
<dbReference type="Proteomes" id="UP001165283">
    <property type="component" value="Unassembled WGS sequence"/>
</dbReference>
<dbReference type="EMBL" id="JAGSOV010000035">
    <property type="protein sequence ID" value="MCO1656502.1"/>
    <property type="molecule type" value="Genomic_DNA"/>
</dbReference>
<protein>
    <submittedName>
        <fullName evidence="2">Cupin domain-containing protein</fullName>
    </submittedName>
</protein>
<dbReference type="InterPro" id="IPR011051">
    <property type="entry name" value="RmlC_Cupin_sf"/>
</dbReference>
<keyword evidence="3" id="KW-1185">Reference proteome</keyword>
<comment type="caution">
    <text evidence="2">The sequence shown here is derived from an EMBL/GenBank/DDBJ whole genome shotgun (WGS) entry which is preliminary data.</text>
</comment>
<evidence type="ECO:0000313" key="2">
    <source>
        <dbReference type="EMBL" id="MCO1656502.1"/>
    </source>
</evidence>
<feature type="domain" description="Cupin type-2" evidence="1">
    <location>
        <begin position="2"/>
        <end position="45"/>
    </location>
</feature>
<gene>
    <name evidence="2" type="ORF">KDL28_15705</name>
</gene>
<organism evidence="2 3">
    <name type="scientific">Pseudonocardia humida</name>
    <dbReference type="NCBI Taxonomy" id="2800819"/>
    <lineage>
        <taxon>Bacteria</taxon>
        <taxon>Bacillati</taxon>
        <taxon>Actinomycetota</taxon>
        <taxon>Actinomycetes</taxon>
        <taxon>Pseudonocardiales</taxon>
        <taxon>Pseudonocardiaceae</taxon>
        <taxon>Pseudonocardia</taxon>
    </lineage>
</organism>